<sequence>MQYDKAITAQVIIYAELLAPVGGIETFIYNLCCALHKEYDITVIYKNGDDKQIERLQGLVMTLQLGNELEASCDLLIMNSIFDKPPVQITAKKTLQLIHSCKLRDFYIIPEGRDEYIAVSQTAKDSYDDEIAAAAGVLHNIGNSKKPRKLLKLLSATRLTEEKGADRIKALAKALNDAHIPFIWLLFTANEFNGAPKGIVVMQPDLEIKPYIEAADYLVQLSDNESYCYSIVEAFSLGTPVITTPISVASEIGVEDGVNGYVVPFDMQGIDVKKIYEHIPTGFAYKSEDKEILKRWRQIIGKPTRKPTYKPTEKMHVEATQDYYDNTLGKLVAKGESHYMSIPRANKLLSLGLVKQLEN</sequence>
<dbReference type="RefSeq" id="YP_009855882.1">
    <property type="nucleotide sequence ID" value="NC_048848.1"/>
</dbReference>
<keyword evidence="3" id="KW-1185">Reference proteome</keyword>
<dbReference type="GO" id="GO:0016757">
    <property type="term" value="F:glycosyltransferase activity"/>
    <property type="evidence" value="ECO:0007669"/>
    <property type="project" value="InterPro"/>
</dbReference>
<name>A0A6B9SRK7_9CAUD</name>
<dbReference type="EMBL" id="MN882550">
    <property type="protein sequence ID" value="QHJ73590.1"/>
    <property type="molecule type" value="Genomic_DNA"/>
</dbReference>
<keyword evidence="2" id="KW-0808">Transferase</keyword>
<dbReference type="PANTHER" id="PTHR12526">
    <property type="entry name" value="GLYCOSYLTRANSFERASE"/>
    <property type="match status" value="1"/>
</dbReference>
<evidence type="ECO:0000313" key="2">
    <source>
        <dbReference type="EMBL" id="QHJ73590.1"/>
    </source>
</evidence>
<dbReference type="InterPro" id="IPR001296">
    <property type="entry name" value="Glyco_trans_1"/>
</dbReference>
<accession>A0A6B9SRK7</accession>
<evidence type="ECO:0000313" key="3">
    <source>
        <dbReference type="Proteomes" id="UP000464519"/>
    </source>
</evidence>
<feature type="domain" description="Glycosyl transferase family 1" evidence="1">
    <location>
        <begin position="204"/>
        <end position="265"/>
    </location>
</feature>
<dbReference type="Proteomes" id="UP000464519">
    <property type="component" value="Segment"/>
</dbReference>
<proteinExistence type="predicted"/>
<evidence type="ECO:0000259" key="1">
    <source>
        <dbReference type="Pfam" id="PF00534"/>
    </source>
</evidence>
<dbReference type="GeneID" id="55626623"/>
<dbReference type="SUPFAM" id="SSF53756">
    <property type="entry name" value="UDP-Glycosyltransferase/glycogen phosphorylase"/>
    <property type="match status" value="1"/>
</dbReference>
<dbReference type="Gene3D" id="3.40.50.2000">
    <property type="entry name" value="Glycogen Phosphorylase B"/>
    <property type="match status" value="1"/>
</dbReference>
<reference evidence="2 3" key="1">
    <citation type="submission" date="2019-12" db="EMBL/GenBank/DDBJ databases">
        <title>The Isolation and Genome Sequencing of Six Novel Lytic Bacteriophages from the Rumen Active Against Butyrivibrio fibrisolvens.</title>
        <authorList>
            <person name="Friedersdorff J.C.A."/>
            <person name="Kingston-Smith A.H."/>
            <person name="Pachebat J.A."/>
            <person name="Rooke D."/>
            <person name="Creevey C.J."/>
        </authorList>
    </citation>
    <scope>NUCLEOTIDE SEQUENCE [LARGE SCALE GENOMIC DNA]</scope>
</reference>
<protein>
    <submittedName>
        <fullName evidence="2">Glycosyl transferase</fullName>
    </submittedName>
</protein>
<organism evidence="2 3">
    <name type="scientific">Butyrivibrio phage Arawn</name>
    <dbReference type="NCBI Taxonomy" id="2724180"/>
    <lineage>
        <taxon>Viruses</taxon>
        <taxon>Duplodnaviria</taxon>
        <taxon>Heunggongvirae</taxon>
        <taxon>Uroviricota</taxon>
        <taxon>Caudoviricetes</taxon>
        <taxon>Arawnvirus</taxon>
        <taxon>Arawnvirus arawn</taxon>
    </lineage>
</organism>
<dbReference type="Pfam" id="PF00534">
    <property type="entry name" value="Glycos_transf_1"/>
    <property type="match status" value="1"/>
</dbReference>